<evidence type="ECO:0000313" key="1">
    <source>
        <dbReference type="EMBL" id="CUO12510.1"/>
    </source>
</evidence>
<keyword evidence="1" id="KW-0413">Isomerase</keyword>
<organism evidence="1 2">
    <name type="scientific">Hungatella hathewayi</name>
    <dbReference type="NCBI Taxonomy" id="154046"/>
    <lineage>
        <taxon>Bacteria</taxon>
        <taxon>Bacillati</taxon>
        <taxon>Bacillota</taxon>
        <taxon>Clostridia</taxon>
        <taxon>Lachnospirales</taxon>
        <taxon>Lachnospiraceae</taxon>
        <taxon>Hungatella</taxon>
    </lineage>
</organism>
<evidence type="ECO:0000313" key="2">
    <source>
        <dbReference type="Proteomes" id="UP000095651"/>
    </source>
</evidence>
<dbReference type="Proteomes" id="UP000095651">
    <property type="component" value="Unassembled WGS sequence"/>
</dbReference>
<dbReference type="RefSeq" id="WP_055654511.1">
    <property type="nucleotide sequence ID" value="NZ_CABIXC010000004.1"/>
</dbReference>
<accession>A0A174CKN9</accession>
<proteinExistence type="predicted"/>
<dbReference type="GO" id="GO:0016853">
    <property type="term" value="F:isomerase activity"/>
    <property type="evidence" value="ECO:0007669"/>
    <property type="project" value="UniProtKB-KW"/>
</dbReference>
<reference evidence="1 2" key="1">
    <citation type="submission" date="2015-09" db="EMBL/GenBank/DDBJ databases">
        <authorList>
            <consortium name="Pathogen Informatics"/>
        </authorList>
    </citation>
    <scope>NUCLEOTIDE SEQUENCE [LARGE SCALE GENOMIC DNA]</scope>
    <source>
        <strain evidence="1 2">2789STDY5608850</strain>
    </source>
</reference>
<gene>
    <name evidence="1" type="ORF">ERS852407_01906</name>
</gene>
<protein>
    <submittedName>
        <fullName evidence="1">PpiC-type peptidyl-prolyl cis-trans isomerase</fullName>
    </submittedName>
</protein>
<sequence length="344" mass="39209">MKKKTALLFFIWFLILECLAGCARQGYSCFMEVGDHEISKEEYALLAYDNIARTAREYGAKEGIDVNAPGFWEQKRDGVSPMDRVRELTDGEAVHQKGIQILAKENGMIDEIGYEAFLKQYQEENKQRKQMKEEGKVLYGPLELSVSQYYSYRQSQLEQALEEFAEQKIVTIREEELKAYYPVVKQAEEKKNFQAKLSLVIFEDAGEEQKAAAEQWIAAHGITDDLPLLLAEETGISASVESMAVDTLELGKENLLLDRVVQAVQEVEAGEVTPAMEYTDGMSAVAVVESKEYAAFGSYDTERDYVEYLLREKKAREYIADEISRLEVKKGKAWETLTYEDIIK</sequence>
<dbReference type="EMBL" id="CYZE01000004">
    <property type="protein sequence ID" value="CUO12510.1"/>
    <property type="molecule type" value="Genomic_DNA"/>
</dbReference>
<name>A0A174CKN9_9FIRM</name>
<dbReference type="AlphaFoldDB" id="A0A174CKN9"/>